<protein>
    <submittedName>
        <fullName evidence="3">Uncharacterized protein</fullName>
    </submittedName>
</protein>
<dbReference type="EMBL" id="CAJNOQ010011005">
    <property type="protein sequence ID" value="CAF1266451.1"/>
    <property type="molecule type" value="Genomic_DNA"/>
</dbReference>
<reference evidence="3" key="1">
    <citation type="submission" date="2021-02" db="EMBL/GenBank/DDBJ databases">
        <authorList>
            <person name="Nowell W R."/>
        </authorList>
    </citation>
    <scope>NUCLEOTIDE SEQUENCE</scope>
</reference>
<dbReference type="Proteomes" id="UP000681722">
    <property type="component" value="Unassembled WGS sequence"/>
</dbReference>
<name>A0A815B7P7_9BILA</name>
<keyword evidence="2" id="KW-0472">Membrane</keyword>
<evidence type="ECO:0000313" key="3">
    <source>
        <dbReference type="EMBL" id="CAF1266451.1"/>
    </source>
</evidence>
<dbReference type="AlphaFoldDB" id="A0A815B7P7"/>
<dbReference type="OrthoDB" id="10127732at2759"/>
<dbReference type="Proteomes" id="UP000663829">
    <property type="component" value="Unassembled WGS sequence"/>
</dbReference>
<keyword evidence="2" id="KW-0812">Transmembrane</keyword>
<feature type="transmembrane region" description="Helical" evidence="2">
    <location>
        <begin position="39"/>
        <end position="59"/>
    </location>
</feature>
<accession>A0A815B7P7</accession>
<evidence type="ECO:0000313" key="5">
    <source>
        <dbReference type="Proteomes" id="UP000663829"/>
    </source>
</evidence>
<keyword evidence="2" id="KW-1133">Transmembrane helix</keyword>
<feature type="region of interest" description="Disordered" evidence="1">
    <location>
        <begin position="87"/>
        <end position="119"/>
    </location>
</feature>
<keyword evidence="5" id="KW-1185">Reference proteome</keyword>
<proteinExistence type="predicted"/>
<gene>
    <name evidence="3" type="ORF">GPM918_LOCUS26865</name>
    <name evidence="4" type="ORF">SRO942_LOCUS27089</name>
</gene>
<evidence type="ECO:0000313" key="4">
    <source>
        <dbReference type="EMBL" id="CAF4049845.1"/>
    </source>
</evidence>
<dbReference type="EMBL" id="CAJOBC010021154">
    <property type="protein sequence ID" value="CAF4049845.1"/>
    <property type="molecule type" value="Genomic_DNA"/>
</dbReference>
<sequence length="119" mass="13326">MSTTVTTSTTIATTTTIKPETARKHGLQLKDITEFVNSVSGLLTALGAIFTSVLCWCSIKCYRNGGECKRAWWCPKSLKEYRRRQHTVREESLDTGNDAALNGSEEGKTKIFQQHSKRN</sequence>
<evidence type="ECO:0000256" key="1">
    <source>
        <dbReference type="SAM" id="MobiDB-lite"/>
    </source>
</evidence>
<organism evidence="3 5">
    <name type="scientific">Didymodactylos carnosus</name>
    <dbReference type="NCBI Taxonomy" id="1234261"/>
    <lineage>
        <taxon>Eukaryota</taxon>
        <taxon>Metazoa</taxon>
        <taxon>Spiralia</taxon>
        <taxon>Gnathifera</taxon>
        <taxon>Rotifera</taxon>
        <taxon>Eurotatoria</taxon>
        <taxon>Bdelloidea</taxon>
        <taxon>Philodinida</taxon>
        <taxon>Philodinidae</taxon>
        <taxon>Didymodactylos</taxon>
    </lineage>
</organism>
<evidence type="ECO:0000256" key="2">
    <source>
        <dbReference type="SAM" id="Phobius"/>
    </source>
</evidence>
<comment type="caution">
    <text evidence="3">The sequence shown here is derived from an EMBL/GenBank/DDBJ whole genome shotgun (WGS) entry which is preliminary data.</text>
</comment>